<protein>
    <recommendedName>
        <fullName evidence="3">Flp family type IVb pilin</fullName>
    </recommendedName>
</protein>
<accession>A0ABZ0Y3G4</accession>
<reference evidence="1 2" key="1">
    <citation type="submission" date="2023-11" db="EMBL/GenBank/DDBJ databases">
        <title>MicrobeMod: A computational toolkit for identifying prokaryotic methylation and restriction-modification with nanopore sequencing.</title>
        <authorList>
            <person name="Crits-Christoph A."/>
            <person name="Kang S.C."/>
            <person name="Lee H."/>
            <person name="Ostrov N."/>
        </authorList>
    </citation>
    <scope>NUCLEOTIDE SEQUENCE [LARGE SCALE GENOMIC DNA]</scope>
    <source>
        <strain evidence="1 2">ATCC 25935</strain>
    </source>
</reference>
<dbReference type="Proteomes" id="UP001326110">
    <property type="component" value="Chromosome"/>
</dbReference>
<organism evidence="1 2">
    <name type="scientific">Duganella zoogloeoides</name>
    <dbReference type="NCBI Taxonomy" id="75659"/>
    <lineage>
        <taxon>Bacteria</taxon>
        <taxon>Pseudomonadati</taxon>
        <taxon>Pseudomonadota</taxon>
        <taxon>Betaproteobacteria</taxon>
        <taxon>Burkholderiales</taxon>
        <taxon>Oxalobacteraceae</taxon>
        <taxon>Telluria group</taxon>
        <taxon>Duganella</taxon>
    </lineage>
</organism>
<keyword evidence="2" id="KW-1185">Reference proteome</keyword>
<name>A0ABZ0Y3G4_9BURK</name>
<evidence type="ECO:0000313" key="1">
    <source>
        <dbReference type="EMBL" id="WQH06580.1"/>
    </source>
</evidence>
<proteinExistence type="predicted"/>
<dbReference type="RefSeq" id="WP_019920582.1">
    <property type="nucleotide sequence ID" value="NZ_CP140152.1"/>
</dbReference>
<dbReference type="EMBL" id="CP140152">
    <property type="protein sequence ID" value="WQH06580.1"/>
    <property type="molecule type" value="Genomic_DNA"/>
</dbReference>
<gene>
    <name evidence="1" type="ORF">SR858_09730</name>
</gene>
<evidence type="ECO:0008006" key="3">
    <source>
        <dbReference type="Google" id="ProtNLM"/>
    </source>
</evidence>
<evidence type="ECO:0000313" key="2">
    <source>
        <dbReference type="Proteomes" id="UP001326110"/>
    </source>
</evidence>
<sequence>MKPRPAGPFLQQPDALAAVTRQAGQSTIEYLVVCAALAFALFVPISGDAASPDGARTTVQIVLNEFQQAYRNISHAISLPN</sequence>